<accession>A0A6L2MF21</accession>
<sequence>MAPKRTSASAALTMTQAAIRKLVTDIVAIALEAQAANMANTDNNNRSPE</sequence>
<dbReference type="AlphaFoldDB" id="A0A6L2MF21"/>
<evidence type="ECO:0000313" key="1">
    <source>
        <dbReference type="EMBL" id="GEU71094.1"/>
    </source>
</evidence>
<proteinExistence type="predicted"/>
<feature type="non-terminal residue" evidence="1">
    <location>
        <position position="1"/>
    </location>
</feature>
<gene>
    <name evidence="1" type="ORF">Tci_043072</name>
</gene>
<name>A0A6L2MF21_TANCI</name>
<organism evidence="1">
    <name type="scientific">Tanacetum cinerariifolium</name>
    <name type="common">Dalmatian daisy</name>
    <name type="synonym">Chrysanthemum cinerariifolium</name>
    <dbReference type="NCBI Taxonomy" id="118510"/>
    <lineage>
        <taxon>Eukaryota</taxon>
        <taxon>Viridiplantae</taxon>
        <taxon>Streptophyta</taxon>
        <taxon>Embryophyta</taxon>
        <taxon>Tracheophyta</taxon>
        <taxon>Spermatophyta</taxon>
        <taxon>Magnoliopsida</taxon>
        <taxon>eudicotyledons</taxon>
        <taxon>Gunneridae</taxon>
        <taxon>Pentapetalae</taxon>
        <taxon>asterids</taxon>
        <taxon>campanulids</taxon>
        <taxon>Asterales</taxon>
        <taxon>Asteraceae</taxon>
        <taxon>Asteroideae</taxon>
        <taxon>Anthemideae</taxon>
        <taxon>Anthemidinae</taxon>
        <taxon>Tanacetum</taxon>
    </lineage>
</organism>
<comment type="caution">
    <text evidence="1">The sequence shown here is derived from an EMBL/GenBank/DDBJ whole genome shotgun (WGS) entry which is preliminary data.</text>
</comment>
<dbReference type="EMBL" id="BKCJ010006242">
    <property type="protein sequence ID" value="GEU71094.1"/>
    <property type="molecule type" value="Genomic_DNA"/>
</dbReference>
<reference evidence="1" key="1">
    <citation type="journal article" date="2019" name="Sci. Rep.">
        <title>Draft genome of Tanacetum cinerariifolium, the natural source of mosquito coil.</title>
        <authorList>
            <person name="Yamashiro T."/>
            <person name="Shiraishi A."/>
            <person name="Satake H."/>
            <person name="Nakayama K."/>
        </authorList>
    </citation>
    <scope>NUCLEOTIDE SEQUENCE</scope>
</reference>
<protein>
    <recommendedName>
        <fullName evidence="2">Reverse transcriptase domain-containing protein</fullName>
    </recommendedName>
</protein>
<evidence type="ECO:0008006" key="2">
    <source>
        <dbReference type="Google" id="ProtNLM"/>
    </source>
</evidence>